<dbReference type="AlphaFoldDB" id="A0A7S4APG3"/>
<accession>A0A7S4APG3</accession>
<reference evidence="2" key="1">
    <citation type="submission" date="2021-01" db="EMBL/GenBank/DDBJ databases">
        <authorList>
            <person name="Corre E."/>
            <person name="Pelletier E."/>
            <person name="Niang G."/>
            <person name="Scheremetjew M."/>
            <person name="Finn R."/>
            <person name="Kale V."/>
            <person name="Holt S."/>
            <person name="Cochrane G."/>
            <person name="Meng A."/>
            <person name="Brown T."/>
            <person name="Cohen L."/>
        </authorList>
    </citation>
    <scope>NUCLEOTIDE SEQUENCE</scope>
    <source>
        <strain evidence="2">10249 10 AB</strain>
    </source>
</reference>
<gene>
    <name evidence="2" type="ORF">PAUS00366_LOCUS14666</name>
</gene>
<evidence type="ECO:0000313" key="2">
    <source>
        <dbReference type="EMBL" id="CAE0721911.1"/>
    </source>
</evidence>
<proteinExistence type="predicted"/>
<evidence type="ECO:0000256" key="1">
    <source>
        <dbReference type="SAM" id="MobiDB-lite"/>
    </source>
</evidence>
<protein>
    <submittedName>
        <fullName evidence="2">Uncharacterized protein</fullName>
    </submittedName>
</protein>
<sequence length="165" mass="18033">MHRAHGINIDFVNLLLPYGSNLRDSNTIIQDILGHVSQRVHPEAVNGTAPAATIDSIVYQKFKLMGIYNHATKLLKPIANSQTSNRVLACTNKGRGKDLTVNPFISWSFAGVDTSKEHLNVYNFDIFSLSPFPQPTNSAATTVPPPPAGTPPLPPESPPSRIFKY</sequence>
<dbReference type="EMBL" id="HBIX01020873">
    <property type="protein sequence ID" value="CAE0721911.1"/>
    <property type="molecule type" value="Transcribed_RNA"/>
</dbReference>
<organism evidence="2">
    <name type="scientific">Pseudo-nitzschia australis</name>
    <dbReference type="NCBI Taxonomy" id="44445"/>
    <lineage>
        <taxon>Eukaryota</taxon>
        <taxon>Sar</taxon>
        <taxon>Stramenopiles</taxon>
        <taxon>Ochrophyta</taxon>
        <taxon>Bacillariophyta</taxon>
        <taxon>Bacillariophyceae</taxon>
        <taxon>Bacillariophycidae</taxon>
        <taxon>Bacillariales</taxon>
        <taxon>Bacillariaceae</taxon>
        <taxon>Pseudo-nitzschia</taxon>
    </lineage>
</organism>
<name>A0A7S4APG3_9STRA</name>
<feature type="compositionally biased region" description="Pro residues" evidence="1">
    <location>
        <begin position="143"/>
        <end position="158"/>
    </location>
</feature>
<feature type="region of interest" description="Disordered" evidence="1">
    <location>
        <begin position="135"/>
        <end position="165"/>
    </location>
</feature>